<feature type="non-terminal residue" evidence="1">
    <location>
        <position position="1"/>
    </location>
</feature>
<evidence type="ECO:0000313" key="2">
    <source>
        <dbReference type="Proteomes" id="UP000789920"/>
    </source>
</evidence>
<accession>A0ACA9SAN0</accession>
<dbReference type="Proteomes" id="UP000789920">
    <property type="component" value="Unassembled WGS sequence"/>
</dbReference>
<gene>
    <name evidence="1" type="ORF">RPERSI_LOCUS27708</name>
</gene>
<comment type="caution">
    <text evidence="1">The sequence shown here is derived from an EMBL/GenBank/DDBJ whole genome shotgun (WGS) entry which is preliminary data.</text>
</comment>
<reference evidence="1" key="1">
    <citation type="submission" date="2021-06" db="EMBL/GenBank/DDBJ databases">
        <authorList>
            <person name="Kallberg Y."/>
            <person name="Tangrot J."/>
            <person name="Rosling A."/>
        </authorList>
    </citation>
    <scope>NUCLEOTIDE SEQUENCE</scope>
    <source>
        <strain evidence="1">MA461A</strain>
    </source>
</reference>
<proteinExistence type="predicted"/>
<protein>
    <submittedName>
        <fullName evidence="1">1816_t:CDS:1</fullName>
    </submittedName>
</protein>
<sequence length="244" mass="27336">AINNNSLQGTHFEEEKMLKIFRGICHAVRALHNHKLPSVYKTEYGSGNAPPNGHIINNDIRNQVASTQPQAEEDIVPFAHRDIKPGNILMSDDMQTPVLMDFGSLVRARIKVGNRSNALMQQELAAEKSTISYRAPELFDVKTNNELDEKVDIWSLGCTLYAMAYGKSPFENSINEQGGSIALAVLNNQFKFPSTKDDIYSQDFRNLINFLLAVDPKDRPNIHQVIERVDLLIEQLSGNNGTNI</sequence>
<evidence type="ECO:0000313" key="1">
    <source>
        <dbReference type="EMBL" id="CAG8830148.1"/>
    </source>
</evidence>
<dbReference type="EMBL" id="CAJVQC010098605">
    <property type="protein sequence ID" value="CAG8830148.1"/>
    <property type="molecule type" value="Genomic_DNA"/>
</dbReference>
<organism evidence="1 2">
    <name type="scientific">Racocetra persica</name>
    <dbReference type="NCBI Taxonomy" id="160502"/>
    <lineage>
        <taxon>Eukaryota</taxon>
        <taxon>Fungi</taxon>
        <taxon>Fungi incertae sedis</taxon>
        <taxon>Mucoromycota</taxon>
        <taxon>Glomeromycotina</taxon>
        <taxon>Glomeromycetes</taxon>
        <taxon>Diversisporales</taxon>
        <taxon>Gigasporaceae</taxon>
        <taxon>Racocetra</taxon>
    </lineage>
</organism>
<keyword evidence="2" id="KW-1185">Reference proteome</keyword>
<name>A0ACA9SAN0_9GLOM</name>